<feature type="compositionally biased region" description="Basic and acidic residues" evidence="1">
    <location>
        <begin position="36"/>
        <end position="62"/>
    </location>
</feature>
<protein>
    <submittedName>
        <fullName evidence="2">Uncharacterized protein</fullName>
    </submittedName>
</protein>
<proteinExistence type="predicted"/>
<evidence type="ECO:0000313" key="3">
    <source>
        <dbReference type="Proteomes" id="UP000232323"/>
    </source>
</evidence>
<sequence length="193" mass="21600">MGSLLPGWSGVKQDVPKGFLDIEDDHERKGYFAKLEKTRSQRHSEAHSEDSADGHLLERLSDCRSPTLNRKSVDIGPKLPLSSQSTQSEDAAVVLEKGFSSRSFRHTDWEEELKSLGGQKVDLSLLSRYSRRASLGQTEGSEQVPTRHGPDAWWSHLDAGAMNMHPDAEEDKTENKSFTPQFQVRTMSPGLHD</sequence>
<feature type="region of interest" description="Disordered" evidence="1">
    <location>
        <begin position="36"/>
        <end position="90"/>
    </location>
</feature>
<dbReference type="EMBL" id="BEGY01000013">
    <property type="protein sequence ID" value="GAX75583.1"/>
    <property type="molecule type" value="Genomic_DNA"/>
</dbReference>
<evidence type="ECO:0000313" key="2">
    <source>
        <dbReference type="EMBL" id="GAX75583.1"/>
    </source>
</evidence>
<accession>A0A250WXL9</accession>
<feature type="region of interest" description="Disordered" evidence="1">
    <location>
        <begin position="134"/>
        <end position="193"/>
    </location>
</feature>
<feature type="compositionally biased region" description="Polar residues" evidence="1">
    <location>
        <begin position="176"/>
        <end position="186"/>
    </location>
</feature>
<evidence type="ECO:0000256" key="1">
    <source>
        <dbReference type="SAM" id="MobiDB-lite"/>
    </source>
</evidence>
<reference evidence="2 3" key="1">
    <citation type="submission" date="2017-08" db="EMBL/GenBank/DDBJ databases">
        <title>Acidophilic green algal genome provides insights into adaptation to an acidic environment.</title>
        <authorList>
            <person name="Hirooka S."/>
            <person name="Hirose Y."/>
            <person name="Kanesaki Y."/>
            <person name="Higuchi S."/>
            <person name="Fujiwara T."/>
            <person name="Onuma R."/>
            <person name="Era A."/>
            <person name="Ohbayashi R."/>
            <person name="Uzuka A."/>
            <person name="Nozaki H."/>
            <person name="Yoshikawa H."/>
            <person name="Miyagishima S.Y."/>
        </authorList>
    </citation>
    <scope>NUCLEOTIDE SEQUENCE [LARGE SCALE GENOMIC DNA]</scope>
    <source>
        <strain evidence="2 3">NIES-2499</strain>
    </source>
</reference>
<dbReference type="Proteomes" id="UP000232323">
    <property type="component" value="Unassembled WGS sequence"/>
</dbReference>
<name>A0A250WXL9_9CHLO</name>
<gene>
    <name evidence="2" type="ORF">CEUSTIGMA_g3027.t1</name>
</gene>
<organism evidence="2 3">
    <name type="scientific">Chlamydomonas eustigma</name>
    <dbReference type="NCBI Taxonomy" id="1157962"/>
    <lineage>
        <taxon>Eukaryota</taxon>
        <taxon>Viridiplantae</taxon>
        <taxon>Chlorophyta</taxon>
        <taxon>core chlorophytes</taxon>
        <taxon>Chlorophyceae</taxon>
        <taxon>CS clade</taxon>
        <taxon>Chlamydomonadales</taxon>
        <taxon>Chlamydomonadaceae</taxon>
        <taxon>Chlamydomonas</taxon>
    </lineage>
</organism>
<dbReference type="AlphaFoldDB" id="A0A250WXL9"/>
<keyword evidence="3" id="KW-1185">Reference proteome</keyword>
<comment type="caution">
    <text evidence="2">The sequence shown here is derived from an EMBL/GenBank/DDBJ whole genome shotgun (WGS) entry which is preliminary data.</text>
</comment>